<evidence type="ECO:0000256" key="2">
    <source>
        <dbReference type="ARBA" id="ARBA00022801"/>
    </source>
</evidence>
<dbReference type="SUPFAM" id="SSF50630">
    <property type="entry name" value="Acid proteases"/>
    <property type="match status" value="1"/>
</dbReference>
<comment type="caution">
    <text evidence="4">The sequence shown here is derived from an EMBL/GenBank/DDBJ whole genome shotgun (WGS) entry which is preliminary data.</text>
</comment>
<dbReference type="GeneID" id="81363290"/>
<dbReference type="RefSeq" id="XP_056469299.1">
    <property type="nucleotide sequence ID" value="XM_056624311.1"/>
</dbReference>
<dbReference type="OrthoDB" id="2747330at2759"/>
<dbReference type="Gene3D" id="2.40.70.10">
    <property type="entry name" value="Acid Proteases"/>
    <property type="match status" value="2"/>
</dbReference>
<dbReference type="GO" id="GO:0006508">
    <property type="term" value="P:proteolysis"/>
    <property type="evidence" value="ECO:0007669"/>
    <property type="project" value="InterPro"/>
</dbReference>
<sequence length="144" mass="15754">MRKYRFNPTKEGPYFIDVGEVGTMDFRNDVMYLAEVSVGTPAQTAQLDFDTGSADLWFASGTGDGLLGLAFSKINTVKPRPRDADKPDKRASFYTFEFIDQATVQTISRAGNKAIADTGTTLALVDDSTCQAIYDAIPSATYNR</sequence>
<proteinExistence type="inferred from homology"/>
<dbReference type="EMBL" id="JAPQKI010000011">
    <property type="protein sequence ID" value="KAJ5082777.1"/>
    <property type="molecule type" value="Genomic_DNA"/>
</dbReference>
<feature type="domain" description="Peptidase A1" evidence="3">
    <location>
        <begin position="32"/>
        <end position="144"/>
    </location>
</feature>
<dbReference type="InterPro" id="IPR021109">
    <property type="entry name" value="Peptidase_aspartic_dom_sf"/>
</dbReference>
<reference evidence="4" key="2">
    <citation type="journal article" date="2023" name="IMA Fungus">
        <title>Comparative genomic study of the Penicillium genus elucidates a diverse pangenome and 15 lateral gene transfer events.</title>
        <authorList>
            <person name="Petersen C."/>
            <person name="Sorensen T."/>
            <person name="Nielsen M.R."/>
            <person name="Sondergaard T.E."/>
            <person name="Sorensen J.L."/>
            <person name="Fitzpatrick D.A."/>
            <person name="Frisvad J.C."/>
            <person name="Nielsen K.L."/>
        </authorList>
    </citation>
    <scope>NUCLEOTIDE SEQUENCE</scope>
    <source>
        <strain evidence="4">IBT 30761</strain>
    </source>
</reference>
<dbReference type="GO" id="GO:0004190">
    <property type="term" value="F:aspartic-type endopeptidase activity"/>
    <property type="evidence" value="ECO:0007669"/>
    <property type="project" value="InterPro"/>
</dbReference>
<dbReference type="PANTHER" id="PTHR47966:SF1">
    <property type="entry name" value="ASPARTYL PROTEINASE"/>
    <property type="match status" value="1"/>
</dbReference>
<keyword evidence="5" id="KW-1185">Reference proteome</keyword>
<evidence type="ECO:0000313" key="4">
    <source>
        <dbReference type="EMBL" id="KAJ5082777.1"/>
    </source>
</evidence>
<reference evidence="4" key="1">
    <citation type="submission" date="2022-11" db="EMBL/GenBank/DDBJ databases">
        <authorList>
            <person name="Petersen C."/>
        </authorList>
    </citation>
    <scope>NUCLEOTIDE SEQUENCE</scope>
    <source>
        <strain evidence="4">IBT 30761</strain>
    </source>
</reference>
<dbReference type="PANTHER" id="PTHR47966">
    <property type="entry name" value="BETA-SITE APP-CLEAVING ENZYME, ISOFORM A-RELATED"/>
    <property type="match status" value="1"/>
</dbReference>
<evidence type="ECO:0000259" key="3">
    <source>
        <dbReference type="PROSITE" id="PS51767"/>
    </source>
</evidence>
<evidence type="ECO:0000256" key="1">
    <source>
        <dbReference type="ARBA" id="ARBA00007447"/>
    </source>
</evidence>
<dbReference type="Pfam" id="PF00026">
    <property type="entry name" value="Asp"/>
    <property type="match status" value="1"/>
</dbReference>
<dbReference type="InterPro" id="IPR001461">
    <property type="entry name" value="Aspartic_peptidase_A1"/>
</dbReference>
<dbReference type="Proteomes" id="UP001149074">
    <property type="component" value="Unassembled WGS sequence"/>
</dbReference>
<protein>
    <recommendedName>
        <fullName evidence="3">Peptidase A1 domain-containing protein</fullName>
    </recommendedName>
</protein>
<evidence type="ECO:0000313" key="5">
    <source>
        <dbReference type="Proteomes" id="UP001149074"/>
    </source>
</evidence>
<organism evidence="4 5">
    <name type="scientific">Penicillium argentinense</name>
    <dbReference type="NCBI Taxonomy" id="1131581"/>
    <lineage>
        <taxon>Eukaryota</taxon>
        <taxon>Fungi</taxon>
        <taxon>Dikarya</taxon>
        <taxon>Ascomycota</taxon>
        <taxon>Pezizomycotina</taxon>
        <taxon>Eurotiomycetes</taxon>
        <taxon>Eurotiomycetidae</taxon>
        <taxon>Eurotiales</taxon>
        <taxon>Aspergillaceae</taxon>
        <taxon>Penicillium</taxon>
    </lineage>
</organism>
<keyword evidence="2" id="KW-0378">Hydrolase</keyword>
<dbReference type="AlphaFoldDB" id="A0A9W9EJ72"/>
<comment type="similarity">
    <text evidence="1">Belongs to the peptidase A1 family.</text>
</comment>
<name>A0A9W9EJ72_9EURO</name>
<gene>
    <name evidence="4" type="ORF">N7532_011820</name>
</gene>
<accession>A0A9W9EJ72</accession>
<dbReference type="PROSITE" id="PS51767">
    <property type="entry name" value="PEPTIDASE_A1"/>
    <property type="match status" value="1"/>
</dbReference>
<dbReference type="InterPro" id="IPR033121">
    <property type="entry name" value="PEPTIDASE_A1"/>
</dbReference>